<dbReference type="Pfam" id="PF00583">
    <property type="entry name" value="Acetyltransf_1"/>
    <property type="match status" value="1"/>
</dbReference>
<dbReference type="Gene3D" id="3.40.630.30">
    <property type="match status" value="1"/>
</dbReference>
<dbReference type="GO" id="GO:0005737">
    <property type="term" value="C:cytoplasm"/>
    <property type="evidence" value="ECO:0007669"/>
    <property type="project" value="TreeGrafter"/>
</dbReference>
<reference evidence="4 5" key="1">
    <citation type="submission" date="2019-11" db="EMBL/GenBank/DDBJ databases">
        <title>Genome sequences of 17 halophilic strains isolated from different environments.</title>
        <authorList>
            <person name="Furrow R.E."/>
        </authorList>
    </citation>
    <scope>NUCLEOTIDE SEQUENCE [LARGE SCALE GENOMIC DNA]</scope>
    <source>
        <strain evidence="4 5">22511_23_Filter</strain>
    </source>
</reference>
<dbReference type="CDD" id="cd04301">
    <property type="entry name" value="NAT_SF"/>
    <property type="match status" value="1"/>
</dbReference>
<name>A0A845DWI7_9BACI</name>
<dbReference type="PROSITE" id="PS51186">
    <property type="entry name" value="GNAT"/>
    <property type="match status" value="1"/>
</dbReference>
<dbReference type="Proteomes" id="UP000460949">
    <property type="component" value="Unassembled WGS sequence"/>
</dbReference>
<dbReference type="InterPro" id="IPR016181">
    <property type="entry name" value="Acyl_CoA_acyltransferase"/>
</dbReference>
<keyword evidence="2" id="KW-0012">Acyltransferase</keyword>
<dbReference type="InterPro" id="IPR045039">
    <property type="entry name" value="NSI-like"/>
</dbReference>
<proteinExistence type="predicted"/>
<organism evidence="4 5">
    <name type="scientific">Halobacillus litoralis</name>
    <dbReference type="NCBI Taxonomy" id="45668"/>
    <lineage>
        <taxon>Bacteria</taxon>
        <taxon>Bacillati</taxon>
        <taxon>Bacillota</taxon>
        <taxon>Bacilli</taxon>
        <taxon>Bacillales</taxon>
        <taxon>Bacillaceae</taxon>
        <taxon>Halobacillus</taxon>
    </lineage>
</organism>
<evidence type="ECO:0000256" key="2">
    <source>
        <dbReference type="ARBA" id="ARBA00023315"/>
    </source>
</evidence>
<gene>
    <name evidence="4" type="ORF">GLW04_13110</name>
</gene>
<dbReference type="GO" id="GO:0008080">
    <property type="term" value="F:N-acetyltransferase activity"/>
    <property type="evidence" value="ECO:0007669"/>
    <property type="project" value="InterPro"/>
</dbReference>
<dbReference type="SUPFAM" id="SSF55729">
    <property type="entry name" value="Acyl-CoA N-acyltransferases (Nat)"/>
    <property type="match status" value="1"/>
</dbReference>
<evidence type="ECO:0000313" key="4">
    <source>
        <dbReference type="EMBL" id="MYL20835.1"/>
    </source>
</evidence>
<protein>
    <submittedName>
        <fullName evidence="4">GNAT family N-acetyltransferase</fullName>
    </submittedName>
</protein>
<dbReference type="AlphaFoldDB" id="A0A845DWI7"/>
<keyword evidence="1 4" id="KW-0808">Transferase</keyword>
<dbReference type="EMBL" id="WMET01000003">
    <property type="protein sequence ID" value="MYL20835.1"/>
    <property type="molecule type" value="Genomic_DNA"/>
</dbReference>
<feature type="domain" description="N-acetyltransferase" evidence="3">
    <location>
        <begin position="7"/>
        <end position="134"/>
    </location>
</feature>
<dbReference type="PANTHER" id="PTHR43626:SF4">
    <property type="entry name" value="GCN5-RELATED N-ACETYLTRANSFERASE 2, CHLOROPLASTIC"/>
    <property type="match status" value="1"/>
</dbReference>
<sequence length="134" mass="15302">MEISYTDNMENMTKENLQQLFLSVEWESGKYPEEVLEAVKGSHSCITAWDGDQLIGLVNALSDGVLTAYFHYVLIRPDYQGRGIGKGMMDRMLHRYKGYQTKVLIAYPNVVEFYGKLGFEEEDGTTPLFISDLM</sequence>
<dbReference type="RefSeq" id="WP_160837991.1">
    <property type="nucleotide sequence ID" value="NZ_WMET01000003.1"/>
</dbReference>
<accession>A0A845DWI7</accession>
<comment type="caution">
    <text evidence="4">The sequence shown here is derived from an EMBL/GenBank/DDBJ whole genome shotgun (WGS) entry which is preliminary data.</text>
</comment>
<evidence type="ECO:0000259" key="3">
    <source>
        <dbReference type="PROSITE" id="PS51186"/>
    </source>
</evidence>
<dbReference type="PANTHER" id="PTHR43626">
    <property type="entry name" value="ACYL-COA N-ACYLTRANSFERASE"/>
    <property type="match status" value="1"/>
</dbReference>
<dbReference type="InterPro" id="IPR000182">
    <property type="entry name" value="GNAT_dom"/>
</dbReference>
<evidence type="ECO:0000313" key="5">
    <source>
        <dbReference type="Proteomes" id="UP000460949"/>
    </source>
</evidence>
<evidence type="ECO:0000256" key="1">
    <source>
        <dbReference type="ARBA" id="ARBA00022679"/>
    </source>
</evidence>